<organism evidence="1 2">
    <name type="scientific">Choiromyces venosus 120613-1</name>
    <dbReference type="NCBI Taxonomy" id="1336337"/>
    <lineage>
        <taxon>Eukaryota</taxon>
        <taxon>Fungi</taxon>
        <taxon>Dikarya</taxon>
        <taxon>Ascomycota</taxon>
        <taxon>Pezizomycotina</taxon>
        <taxon>Pezizomycetes</taxon>
        <taxon>Pezizales</taxon>
        <taxon>Tuberaceae</taxon>
        <taxon>Choiromyces</taxon>
    </lineage>
</organism>
<protein>
    <submittedName>
        <fullName evidence="1">Uncharacterized protein</fullName>
    </submittedName>
</protein>
<reference evidence="1 2" key="1">
    <citation type="journal article" date="2018" name="Nat. Ecol. Evol.">
        <title>Pezizomycetes genomes reveal the molecular basis of ectomycorrhizal truffle lifestyle.</title>
        <authorList>
            <person name="Murat C."/>
            <person name="Payen T."/>
            <person name="Noel B."/>
            <person name="Kuo A."/>
            <person name="Morin E."/>
            <person name="Chen J."/>
            <person name="Kohler A."/>
            <person name="Krizsan K."/>
            <person name="Balestrini R."/>
            <person name="Da Silva C."/>
            <person name="Montanini B."/>
            <person name="Hainaut M."/>
            <person name="Levati E."/>
            <person name="Barry K.W."/>
            <person name="Belfiori B."/>
            <person name="Cichocki N."/>
            <person name="Clum A."/>
            <person name="Dockter R.B."/>
            <person name="Fauchery L."/>
            <person name="Guy J."/>
            <person name="Iotti M."/>
            <person name="Le Tacon F."/>
            <person name="Lindquist E.A."/>
            <person name="Lipzen A."/>
            <person name="Malagnac F."/>
            <person name="Mello A."/>
            <person name="Molinier V."/>
            <person name="Miyauchi S."/>
            <person name="Poulain J."/>
            <person name="Riccioni C."/>
            <person name="Rubini A."/>
            <person name="Sitrit Y."/>
            <person name="Splivallo R."/>
            <person name="Traeger S."/>
            <person name="Wang M."/>
            <person name="Zifcakova L."/>
            <person name="Wipf D."/>
            <person name="Zambonelli A."/>
            <person name="Paolocci F."/>
            <person name="Nowrousian M."/>
            <person name="Ottonello S."/>
            <person name="Baldrian P."/>
            <person name="Spatafora J.W."/>
            <person name="Henrissat B."/>
            <person name="Nagy L.G."/>
            <person name="Aury J.M."/>
            <person name="Wincker P."/>
            <person name="Grigoriev I.V."/>
            <person name="Bonfante P."/>
            <person name="Martin F.M."/>
        </authorList>
    </citation>
    <scope>NUCLEOTIDE SEQUENCE [LARGE SCALE GENOMIC DNA]</scope>
    <source>
        <strain evidence="1 2">120613-1</strain>
    </source>
</reference>
<dbReference type="EMBL" id="ML120404">
    <property type="protein sequence ID" value="RPA97463.1"/>
    <property type="molecule type" value="Genomic_DNA"/>
</dbReference>
<dbReference type="STRING" id="1336337.A0A3N4JGX3"/>
<name>A0A3N4JGX3_9PEZI</name>
<gene>
    <name evidence="1" type="ORF">L873DRAFT_1790960</name>
</gene>
<accession>A0A3N4JGX3</accession>
<dbReference type="AlphaFoldDB" id="A0A3N4JGX3"/>
<proteinExistence type="predicted"/>
<evidence type="ECO:0000313" key="1">
    <source>
        <dbReference type="EMBL" id="RPA97463.1"/>
    </source>
</evidence>
<sequence length="118" mass="13490">MAAYKSRMMEWDDNLQPIVKELGEGEKPLVFITHDESTFNSNDGRKHIWIHEDKSPLRKKGRGQGLHVSDYLTPIGRLDDSKVCETLKCGGDIWWTGELMMEQLTNKAIPAFERAFPG</sequence>
<keyword evidence="2" id="KW-1185">Reference proteome</keyword>
<dbReference type="Proteomes" id="UP000276215">
    <property type="component" value="Unassembled WGS sequence"/>
</dbReference>
<dbReference type="OrthoDB" id="2418550at2759"/>
<evidence type="ECO:0000313" key="2">
    <source>
        <dbReference type="Proteomes" id="UP000276215"/>
    </source>
</evidence>